<accession>A0A1V8SQL3</accession>
<evidence type="ECO:0000259" key="2">
    <source>
        <dbReference type="Pfam" id="PF17107"/>
    </source>
</evidence>
<feature type="region of interest" description="Disordered" evidence="1">
    <location>
        <begin position="248"/>
        <end position="272"/>
    </location>
</feature>
<dbReference type="Gene3D" id="1.25.40.20">
    <property type="entry name" value="Ankyrin repeat-containing domain"/>
    <property type="match status" value="1"/>
</dbReference>
<dbReference type="SUPFAM" id="SSF48403">
    <property type="entry name" value="Ankyrin repeat"/>
    <property type="match status" value="1"/>
</dbReference>
<dbReference type="InterPro" id="IPR036770">
    <property type="entry name" value="Ankyrin_rpt-contain_sf"/>
</dbReference>
<protein>
    <recommendedName>
        <fullName evidence="2">NACHT-NTPase and P-loop NTPases N-terminal domain-containing protein</fullName>
    </recommendedName>
</protein>
<dbReference type="InterPro" id="IPR031352">
    <property type="entry name" value="SesA"/>
</dbReference>
<proteinExistence type="predicted"/>
<sequence length="376" mass="41785">MADPLSVVSAIASVIQLVDFSAKLFSRLNEYRSKSNELPASFTHIDRQLPILREILERSKLGIECESISDRGVKAIIPCLGGCGEKIEKLNDILAKIVPELQEIVIRKMVKGIRSVWKESEVRDIDGRIDGYVRTLSYYCAWLSSKLDSRNGFDGLDVKWTFWLNEAIKILTWLAYSERPLEIEELLEATGIFLDDVPRFDRDEILADPRDVLRICSSLVSMTTTVESNDRYSIERDHQHIVETDAEHSLTGDASDGSDNGHTLGVAGGGTLPDHVHAVGEEDNLSAYVPEPSADMNYTRSWRYGTALQAAFGEACIGAESRHMMEEIVEILLDHGADPDAHGIFGVYTSKGFRYYYTALQAAAGEGHGAVAQMLR</sequence>
<evidence type="ECO:0000256" key="1">
    <source>
        <dbReference type="SAM" id="MobiDB-lite"/>
    </source>
</evidence>
<keyword evidence="4" id="KW-1185">Reference proteome</keyword>
<dbReference type="Proteomes" id="UP000192596">
    <property type="component" value="Unassembled WGS sequence"/>
</dbReference>
<name>A0A1V8SQL3_9PEZI</name>
<organism evidence="3 4">
    <name type="scientific">Cryoendolithus antarcticus</name>
    <dbReference type="NCBI Taxonomy" id="1507870"/>
    <lineage>
        <taxon>Eukaryota</taxon>
        <taxon>Fungi</taxon>
        <taxon>Dikarya</taxon>
        <taxon>Ascomycota</taxon>
        <taxon>Pezizomycotina</taxon>
        <taxon>Dothideomycetes</taxon>
        <taxon>Dothideomycetidae</taxon>
        <taxon>Cladosporiales</taxon>
        <taxon>Cladosporiaceae</taxon>
        <taxon>Cryoendolithus</taxon>
    </lineage>
</organism>
<dbReference type="EMBL" id="NAJO01000031">
    <property type="protein sequence ID" value="OQO01379.1"/>
    <property type="molecule type" value="Genomic_DNA"/>
</dbReference>
<feature type="domain" description="NACHT-NTPase and P-loop NTPases N-terminal" evidence="2">
    <location>
        <begin position="11"/>
        <end position="136"/>
    </location>
</feature>
<dbReference type="InParanoid" id="A0A1V8SQL3"/>
<dbReference type="OrthoDB" id="3200163at2759"/>
<evidence type="ECO:0000313" key="4">
    <source>
        <dbReference type="Proteomes" id="UP000192596"/>
    </source>
</evidence>
<dbReference type="AlphaFoldDB" id="A0A1V8SQL3"/>
<gene>
    <name evidence="3" type="ORF">B0A48_12934</name>
</gene>
<comment type="caution">
    <text evidence="3">The sequence shown here is derived from an EMBL/GenBank/DDBJ whole genome shotgun (WGS) entry which is preliminary data.</text>
</comment>
<reference evidence="4" key="1">
    <citation type="submission" date="2017-03" db="EMBL/GenBank/DDBJ databases">
        <title>Genomes of endolithic fungi from Antarctica.</title>
        <authorList>
            <person name="Coleine C."/>
            <person name="Masonjones S."/>
            <person name="Stajich J.E."/>
        </authorList>
    </citation>
    <scope>NUCLEOTIDE SEQUENCE [LARGE SCALE GENOMIC DNA]</scope>
    <source>
        <strain evidence="4">CCFEE 5527</strain>
    </source>
</reference>
<evidence type="ECO:0000313" key="3">
    <source>
        <dbReference type="EMBL" id="OQO01379.1"/>
    </source>
</evidence>
<dbReference type="Pfam" id="PF17107">
    <property type="entry name" value="SesA"/>
    <property type="match status" value="1"/>
</dbReference>
<dbReference type="STRING" id="1507870.A0A1V8SQL3"/>